<dbReference type="InterPro" id="IPR036047">
    <property type="entry name" value="F-box-like_dom_sf"/>
</dbReference>
<dbReference type="GO" id="GO:0005634">
    <property type="term" value="C:nucleus"/>
    <property type="evidence" value="ECO:0007669"/>
    <property type="project" value="TreeGrafter"/>
</dbReference>
<feature type="region of interest" description="Disordered" evidence="1">
    <location>
        <begin position="251"/>
        <end position="271"/>
    </location>
</feature>
<proteinExistence type="predicted"/>
<dbReference type="AlphaFoldDB" id="A0A168AXL4"/>
<dbReference type="Gene3D" id="2.60.120.650">
    <property type="entry name" value="Cupin"/>
    <property type="match status" value="1"/>
</dbReference>
<dbReference type="PROSITE" id="PS50181">
    <property type="entry name" value="FBOX"/>
    <property type="match status" value="1"/>
</dbReference>
<dbReference type="VEuPathDB" id="FungiDB:AAP_01787"/>
<feature type="compositionally biased region" description="Basic and acidic residues" evidence="1">
    <location>
        <begin position="251"/>
        <end position="266"/>
    </location>
</feature>
<name>A0A168AXL4_9EURO</name>
<dbReference type="PROSITE" id="PS51184">
    <property type="entry name" value="JMJC"/>
    <property type="match status" value="1"/>
</dbReference>
<dbReference type="Proteomes" id="UP000242877">
    <property type="component" value="Unassembled WGS sequence"/>
</dbReference>
<dbReference type="InterPro" id="IPR050910">
    <property type="entry name" value="JMJD6_ArgDemeth/LysHydrox"/>
</dbReference>
<dbReference type="InterPro" id="IPR003347">
    <property type="entry name" value="JmjC_dom"/>
</dbReference>
<dbReference type="Pfam" id="PF12937">
    <property type="entry name" value="F-box-like"/>
    <property type="match status" value="1"/>
</dbReference>
<dbReference type="PANTHER" id="PTHR12480">
    <property type="entry name" value="ARGININE DEMETHYLASE AND LYSYL-HYDROXYLASE JMJD"/>
    <property type="match status" value="1"/>
</dbReference>
<dbReference type="SUPFAM" id="SSF51197">
    <property type="entry name" value="Clavaminate synthase-like"/>
    <property type="match status" value="1"/>
</dbReference>
<comment type="caution">
    <text evidence="4">The sequence shown here is derived from an EMBL/GenBank/DDBJ whole genome shotgun (WGS) entry which is preliminary data.</text>
</comment>
<organism evidence="4 5">
    <name type="scientific">Ascosphaera apis ARSEF 7405</name>
    <dbReference type="NCBI Taxonomy" id="392613"/>
    <lineage>
        <taxon>Eukaryota</taxon>
        <taxon>Fungi</taxon>
        <taxon>Dikarya</taxon>
        <taxon>Ascomycota</taxon>
        <taxon>Pezizomycotina</taxon>
        <taxon>Eurotiomycetes</taxon>
        <taxon>Eurotiomycetidae</taxon>
        <taxon>Onygenales</taxon>
        <taxon>Ascosphaeraceae</taxon>
        <taxon>Ascosphaera</taxon>
    </lineage>
</organism>
<feature type="domain" description="F-box" evidence="2">
    <location>
        <begin position="51"/>
        <end position="97"/>
    </location>
</feature>
<dbReference type="InterPro" id="IPR001810">
    <property type="entry name" value="F-box_dom"/>
</dbReference>
<accession>A0A168AXL4</accession>
<dbReference type="Pfam" id="PF13621">
    <property type="entry name" value="Cupin_8"/>
    <property type="match status" value="1"/>
</dbReference>
<evidence type="ECO:0000259" key="2">
    <source>
        <dbReference type="PROSITE" id="PS50181"/>
    </source>
</evidence>
<dbReference type="GO" id="GO:0000987">
    <property type="term" value="F:cis-regulatory region sequence-specific DNA binding"/>
    <property type="evidence" value="ECO:0007669"/>
    <property type="project" value="TreeGrafter"/>
</dbReference>
<sequence>MTLAAKIEMGAIKTAVDVDLDVNIEYVPLHSLGVKPSGNALTATADIRPAMGTLASLPDMMIMLFLETLDAPDLRALSVTCRALYAFGRSEELWRALFIAKNIKDFIWRGSWFATYNNLPRSTVASPDCSSLYSDTLFRPFQCANINLAPFVTRIPKRNEIARLPDLSHEEFTEKWSDRPFILTEPVKAWPVYREWSTRDVLKKHGKKIFRAEAVDWKLRDYYEYMEDNLDESPLYLFDNKFVSTMGLRGPDSRTVHQSDGKDKNDSASSEAPSFWPPACFGHDLFSVLGSMRPDHQWIIIGPTRSGSSFHKDPNATSAWNAVLRGAKYWIMFPSKNNGDRNFTPPGVFVSDDQSEVTAPLSIAEWLSTFHAEARRTPGCLEGICGEGEILHVPSGWWHLVVNLEPSVAITQNFVPTKHLSAVLDFLKNKPDQVSGFRKDVCDKAFVEFVDRMKEAHPVLLQEGMKKLEEDEQRCNKKRKWDEVVHGGEEAAAGGFSFGFGDVDDGSDVEIP</sequence>
<keyword evidence="5" id="KW-1185">Reference proteome</keyword>
<protein>
    <submittedName>
        <fullName evidence="4">F-box protein</fullName>
    </submittedName>
</protein>
<gene>
    <name evidence="4" type="ORF">AAP_01787</name>
</gene>
<dbReference type="EMBL" id="AZGZ01000006">
    <property type="protein sequence ID" value="KZZ94487.1"/>
    <property type="molecule type" value="Genomic_DNA"/>
</dbReference>
<dbReference type="OrthoDB" id="424465at2759"/>
<evidence type="ECO:0000259" key="3">
    <source>
        <dbReference type="PROSITE" id="PS51184"/>
    </source>
</evidence>
<dbReference type="SMART" id="SM00558">
    <property type="entry name" value="JmjC"/>
    <property type="match status" value="1"/>
</dbReference>
<reference evidence="4 5" key="1">
    <citation type="journal article" date="2016" name="Genome Biol. Evol.">
        <title>Divergent and convergent evolution of fungal pathogenicity.</title>
        <authorList>
            <person name="Shang Y."/>
            <person name="Xiao G."/>
            <person name="Zheng P."/>
            <person name="Cen K."/>
            <person name="Zhan S."/>
            <person name="Wang C."/>
        </authorList>
    </citation>
    <scope>NUCLEOTIDE SEQUENCE [LARGE SCALE GENOMIC DNA]</scope>
    <source>
        <strain evidence="4 5">ARSEF 7405</strain>
    </source>
</reference>
<evidence type="ECO:0000313" key="4">
    <source>
        <dbReference type="EMBL" id="KZZ94487.1"/>
    </source>
</evidence>
<evidence type="ECO:0000256" key="1">
    <source>
        <dbReference type="SAM" id="MobiDB-lite"/>
    </source>
</evidence>
<evidence type="ECO:0000313" key="5">
    <source>
        <dbReference type="Proteomes" id="UP000242877"/>
    </source>
</evidence>
<feature type="domain" description="JmjC" evidence="3">
    <location>
        <begin position="266"/>
        <end position="431"/>
    </location>
</feature>
<dbReference type="InterPro" id="IPR041667">
    <property type="entry name" value="Cupin_8"/>
</dbReference>
<dbReference type="SUPFAM" id="SSF81383">
    <property type="entry name" value="F-box domain"/>
    <property type="match status" value="1"/>
</dbReference>
<dbReference type="PANTHER" id="PTHR12480:SF21">
    <property type="entry name" value="JMJC DOMAIN-CONTAINING PROTEIN 8"/>
    <property type="match status" value="1"/>
</dbReference>